<dbReference type="PANTHER" id="PTHR43214:SF42">
    <property type="entry name" value="TRANSCRIPTIONAL REGULATORY PROTEIN DESR"/>
    <property type="match status" value="1"/>
</dbReference>
<feature type="domain" description="HTH luxR-type" evidence="2">
    <location>
        <begin position="505"/>
        <end position="570"/>
    </location>
</feature>
<evidence type="ECO:0000259" key="2">
    <source>
        <dbReference type="PROSITE" id="PS50043"/>
    </source>
</evidence>
<gene>
    <name evidence="3" type="ORF">AB7P39_14800</name>
</gene>
<reference evidence="3 4" key="1">
    <citation type="submission" date="2024-08" db="EMBL/GenBank/DDBJ databases">
        <title>Heavy metals resistant antinobacteria isolated from wastewater.</title>
        <authorList>
            <person name="Roman Ponce B."/>
            <person name="Blanco Mercado M.A."/>
            <person name="Avila Aldana I.N."/>
            <person name="Morales Arrieta S."/>
        </authorList>
    </citation>
    <scope>NUCLEOTIDE SEQUENCE [LARGE SCALE GENOMIC DNA]</scope>
    <source>
        <strain evidence="4">sma-1</strain>
    </source>
</reference>
<dbReference type="PROSITE" id="PS50043">
    <property type="entry name" value="HTH_LUXR_2"/>
    <property type="match status" value="1"/>
</dbReference>
<comment type="caution">
    <text evidence="3">The sequence shown here is derived from an EMBL/GenBank/DDBJ whole genome shotgun (WGS) entry which is preliminary data.</text>
</comment>
<keyword evidence="1" id="KW-0238">DNA-binding</keyword>
<organism evidence="3 4">
    <name type="scientific">Microbacterium plantarum</name>
    <dbReference type="NCBI Taxonomy" id="1816425"/>
    <lineage>
        <taxon>Bacteria</taxon>
        <taxon>Bacillati</taxon>
        <taxon>Actinomycetota</taxon>
        <taxon>Actinomycetes</taxon>
        <taxon>Micrococcales</taxon>
        <taxon>Microbacteriaceae</taxon>
        <taxon>Microbacterium</taxon>
    </lineage>
</organism>
<dbReference type="InterPro" id="IPR039420">
    <property type="entry name" value="WalR-like"/>
</dbReference>
<dbReference type="InterPro" id="IPR011990">
    <property type="entry name" value="TPR-like_helical_dom_sf"/>
</dbReference>
<dbReference type="SUPFAM" id="SSF48452">
    <property type="entry name" value="TPR-like"/>
    <property type="match status" value="1"/>
</dbReference>
<dbReference type="Proteomes" id="UP001589643">
    <property type="component" value="Unassembled WGS sequence"/>
</dbReference>
<dbReference type="Pfam" id="PF00196">
    <property type="entry name" value="GerE"/>
    <property type="match status" value="1"/>
</dbReference>
<evidence type="ECO:0000313" key="3">
    <source>
        <dbReference type="EMBL" id="MFB8894116.1"/>
    </source>
</evidence>
<dbReference type="PRINTS" id="PR00038">
    <property type="entry name" value="HTHLUXR"/>
</dbReference>
<proteinExistence type="predicted"/>
<evidence type="ECO:0000313" key="4">
    <source>
        <dbReference type="Proteomes" id="UP001589643"/>
    </source>
</evidence>
<dbReference type="InterPro" id="IPR000792">
    <property type="entry name" value="Tscrpt_reg_LuxR_C"/>
</dbReference>
<dbReference type="SUPFAM" id="SSF46894">
    <property type="entry name" value="C-terminal effector domain of the bipartite response regulators"/>
    <property type="match status" value="1"/>
</dbReference>
<dbReference type="Gene3D" id="1.10.10.10">
    <property type="entry name" value="Winged helix-like DNA-binding domain superfamily/Winged helix DNA-binding domain"/>
    <property type="match status" value="1"/>
</dbReference>
<dbReference type="InterPro" id="IPR036388">
    <property type="entry name" value="WH-like_DNA-bd_sf"/>
</dbReference>
<dbReference type="PROSITE" id="PS00622">
    <property type="entry name" value="HTH_LUXR_1"/>
    <property type="match status" value="1"/>
</dbReference>
<dbReference type="PANTHER" id="PTHR43214">
    <property type="entry name" value="TWO-COMPONENT RESPONSE REGULATOR"/>
    <property type="match status" value="1"/>
</dbReference>
<protein>
    <submittedName>
        <fullName evidence="3">LuxR C-terminal-related transcriptional regulator</fullName>
    </submittedName>
</protein>
<keyword evidence="4" id="KW-1185">Reference proteome</keyword>
<dbReference type="RefSeq" id="WP_378720002.1">
    <property type="nucleotide sequence ID" value="NZ_JBHLHV010000003.1"/>
</dbReference>
<dbReference type="InterPro" id="IPR016032">
    <property type="entry name" value="Sig_transdc_resp-reg_C-effctor"/>
</dbReference>
<dbReference type="SMART" id="SM00421">
    <property type="entry name" value="HTH_LUXR"/>
    <property type="match status" value="1"/>
</dbReference>
<dbReference type="EMBL" id="JBHLHV010000003">
    <property type="protein sequence ID" value="MFB8894116.1"/>
    <property type="molecule type" value="Genomic_DNA"/>
</dbReference>
<accession>A0ABV5EVX5</accession>
<sequence>MPRHPLLDEARSAWRRRETETAVRAALTAHAAGDPDGLTLACSIGMRGYRADLLAAHRDDVAALPEGILREGVLAMLQIGDGDLDSAVARIVALAEVPLASVPGPVAGDPLEGEGMLLPLLLSYVATGCVASASWVPARRCIDAARTVMAAASAVEGRVAAPEHVAFDLLGLDAMVEQHTAAGDAARRALTETLAPLRMRNSLSPAHALALVSLGSVEHLSGRLGEAALNLARGARLAPAWRPGVRLHAEVELAFVRVRQGRWREAAEAVRATAPPTGSIEHDWLEPQALAVHGLFLALRGDMDASRPVLDRAALLCRDTPSFLAQLVITHARIMMAISLSDWPALRRALEDAAEPGYRHPYRVDEWRMLNLLASWHLGRVDEVRRGVALWTAQPGADQSAYAWAFVSILAEHDERYAEATNAVDRALALLTLDHDPLGRAWVRVVAGIHYSLFGAHGRPDPRRALVVYEDASAELQELGAGGLARRYDEAVAATTTEMQRGSRGGDPAARLTEQQRKVADAVGQGYTSGEIAGLLHLSKRTVDYHVANIMRRLGVSSRREIARVLGGRR</sequence>
<name>A0ABV5EVX5_9MICO</name>
<evidence type="ECO:0000256" key="1">
    <source>
        <dbReference type="ARBA" id="ARBA00023125"/>
    </source>
</evidence>
<dbReference type="Gene3D" id="1.25.40.10">
    <property type="entry name" value="Tetratricopeptide repeat domain"/>
    <property type="match status" value="1"/>
</dbReference>
<dbReference type="CDD" id="cd06170">
    <property type="entry name" value="LuxR_C_like"/>
    <property type="match status" value="1"/>
</dbReference>